<proteinExistence type="predicted"/>
<feature type="compositionally biased region" description="Polar residues" evidence="1">
    <location>
        <begin position="20"/>
        <end position="39"/>
    </location>
</feature>
<name>A0ABQ0L378_MYCCL</name>
<evidence type="ECO:0000256" key="1">
    <source>
        <dbReference type="SAM" id="MobiDB-lite"/>
    </source>
</evidence>
<reference evidence="2" key="1">
    <citation type="submission" date="2014-09" db="EMBL/GenBank/DDBJ databases">
        <title>Genome sequence of the luminous mushroom Mycena chlorophos for searching fungal bioluminescence genes.</title>
        <authorList>
            <person name="Tanaka Y."/>
            <person name="Kasuga D."/>
            <person name="Oba Y."/>
            <person name="Hase S."/>
            <person name="Sato K."/>
            <person name="Oba Y."/>
            <person name="Sakakibara Y."/>
        </authorList>
    </citation>
    <scope>NUCLEOTIDE SEQUENCE</scope>
</reference>
<organism evidence="2 3">
    <name type="scientific">Mycena chlorophos</name>
    <name type="common">Agaric fungus</name>
    <name type="synonym">Agaricus chlorophos</name>
    <dbReference type="NCBI Taxonomy" id="658473"/>
    <lineage>
        <taxon>Eukaryota</taxon>
        <taxon>Fungi</taxon>
        <taxon>Dikarya</taxon>
        <taxon>Basidiomycota</taxon>
        <taxon>Agaricomycotina</taxon>
        <taxon>Agaricomycetes</taxon>
        <taxon>Agaricomycetidae</taxon>
        <taxon>Agaricales</taxon>
        <taxon>Marasmiineae</taxon>
        <taxon>Mycenaceae</taxon>
        <taxon>Mycena</taxon>
    </lineage>
</organism>
<gene>
    <name evidence="2" type="ORF">MCHLO_02507</name>
</gene>
<evidence type="ECO:0000313" key="2">
    <source>
        <dbReference type="EMBL" id="GAT44904.1"/>
    </source>
</evidence>
<feature type="region of interest" description="Disordered" evidence="1">
    <location>
        <begin position="17"/>
        <end position="64"/>
    </location>
</feature>
<accession>A0ABQ0L378</accession>
<dbReference type="EMBL" id="DF840319">
    <property type="protein sequence ID" value="GAT44904.1"/>
    <property type="molecule type" value="Genomic_DNA"/>
</dbReference>
<keyword evidence="3" id="KW-1185">Reference proteome</keyword>
<feature type="compositionally biased region" description="Basic residues" evidence="1">
    <location>
        <begin position="49"/>
        <end position="60"/>
    </location>
</feature>
<evidence type="ECO:0000313" key="3">
    <source>
        <dbReference type="Proteomes" id="UP000815677"/>
    </source>
</evidence>
<sequence>MTSRVIRSSPDFPFLHLPHSNLSSTPSSTGKTPWSLRSRNFSREPPLSRRSKSATRRRPKASPTFEPDQLITLLDELHVLRKLTMYSCEHCFQDELIERLTYDSSRGSETILPCLGKLTIQHAGDDFDDDLLADMIESRWNVTSPATSPGLLARLRAVDIHAGSYRHGDTTRKLGELEELQARTEVLRKEGMRVYLI</sequence>
<protein>
    <submittedName>
        <fullName evidence="2">Uncharacterized protein</fullName>
    </submittedName>
</protein>
<dbReference type="Proteomes" id="UP000815677">
    <property type="component" value="Unassembled WGS sequence"/>
</dbReference>